<dbReference type="EMBL" id="JAKZBV010000001">
    <property type="protein sequence ID" value="MCH6471676.1"/>
    <property type="molecule type" value="Genomic_DNA"/>
</dbReference>
<evidence type="ECO:0000256" key="1">
    <source>
        <dbReference type="SAM" id="MobiDB-lite"/>
    </source>
</evidence>
<organism evidence="2 3">
    <name type="scientific">Sinomonas terrae</name>
    <dbReference type="NCBI Taxonomy" id="2908838"/>
    <lineage>
        <taxon>Bacteria</taxon>
        <taxon>Bacillati</taxon>
        <taxon>Actinomycetota</taxon>
        <taxon>Actinomycetes</taxon>
        <taxon>Micrococcales</taxon>
        <taxon>Micrococcaceae</taxon>
        <taxon>Sinomonas</taxon>
    </lineage>
</organism>
<evidence type="ECO:0000313" key="2">
    <source>
        <dbReference type="EMBL" id="MCH6471676.1"/>
    </source>
</evidence>
<comment type="caution">
    <text evidence="2">The sequence shown here is derived from an EMBL/GenBank/DDBJ whole genome shotgun (WGS) entry which is preliminary data.</text>
</comment>
<proteinExistence type="predicted"/>
<evidence type="ECO:0000313" key="3">
    <source>
        <dbReference type="Proteomes" id="UP001202922"/>
    </source>
</evidence>
<dbReference type="Proteomes" id="UP001202922">
    <property type="component" value="Unassembled WGS sequence"/>
</dbReference>
<gene>
    <name evidence="2" type="ORF">L0M17_17140</name>
</gene>
<name>A0ABS9U4S4_9MICC</name>
<protein>
    <submittedName>
        <fullName evidence="2">DUF222 domain-containing protein</fullName>
    </submittedName>
</protein>
<keyword evidence="3" id="KW-1185">Reference proteome</keyword>
<sequence>MSAEQHAVGQNLPDFSPEFCPDFWSGGWTEAGGWAGPLPETVPSEAVPSGAVQSVAVGPSGAGDAMGLSEEKGFPEDVPGGGWAQLVVLDEPSSSPLHGSVGLPAAASLSAAEALAVVECAERVIGWASAAKLEALARLGAALAEEPGPRRDCQPVRLNGAEAHALAVAEAAAATAVSEAAAARLLNEAADLASHAPEVLEALTAGRVSHQHARVILDQARTLPPGAAAGELVKSSV</sequence>
<accession>A0ABS9U4S4</accession>
<dbReference type="RefSeq" id="WP_241055623.1">
    <property type="nucleotide sequence ID" value="NZ_JAKZBV010000001.1"/>
</dbReference>
<feature type="region of interest" description="Disordered" evidence="1">
    <location>
        <begin position="31"/>
        <end position="70"/>
    </location>
</feature>
<reference evidence="2 3" key="1">
    <citation type="submission" date="2022-03" db="EMBL/GenBank/DDBJ databases">
        <title>Sinomonas sp. isolated from a soil.</title>
        <authorList>
            <person name="Han J."/>
            <person name="Kim D.-U."/>
        </authorList>
    </citation>
    <scope>NUCLEOTIDE SEQUENCE [LARGE SCALE GENOMIC DNA]</scope>
    <source>
        <strain evidence="2 3">5-5</strain>
    </source>
</reference>